<keyword evidence="1" id="KW-0472">Membrane</keyword>
<feature type="transmembrane region" description="Helical" evidence="1">
    <location>
        <begin position="363"/>
        <end position="387"/>
    </location>
</feature>
<dbReference type="SUPFAM" id="SSF82866">
    <property type="entry name" value="Multidrug efflux transporter AcrB transmembrane domain"/>
    <property type="match status" value="2"/>
</dbReference>
<name>A0A3B0VD83_9ZZZZ</name>
<dbReference type="InterPro" id="IPR001036">
    <property type="entry name" value="Acrflvin-R"/>
</dbReference>
<feature type="transmembrane region" description="Helical" evidence="1">
    <location>
        <begin position="771"/>
        <end position="791"/>
    </location>
</feature>
<dbReference type="PANTHER" id="PTHR32063">
    <property type="match status" value="1"/>
</dbReference>
<feature type="transmembrane region" description="Helical" evidence="1">
    <location>
        <begin position="747"/>
        <end position="764"/>
    </location>
</feature>
<feature type="transmembrane region" description="Helical" evidence="1">
    <location>
        <begin position="327"/>
        <end position="357"/>
    </location>
</feature>
<dbReference type="EMBL" id="UOET01000429">
    <property type="protein sequence ID" value="VAW29804.1"/>
    <property type="molecule type" value="Genomic_DNA"/>
</dbReference>
<evidence type="ECO:0000313" key="2">
    <source>
        <dbReference type="EMBL" id="VAW29804.1"/>
    </source>
</evidence>
<dbReference type="PRINTS" id="PR00702">
    <property type="entry name" value="ACRIFLAVINRP"/>
</dbReference>
<organism evidence="2">
    <name type="scientific">hydrothermal vent metagenome</name>
    <dbReference type="NCBI Taxonomy" id="652676"/>
    <lineage>
        <taxon>unclassified sequences</taxon>
        <taxon>metagenomes</taxon>
        <taxon>ecological metagenomes</taxon>
    </lineage>
</organism>
<gene>
    <name evidence="2" type="ORF">MNBD_BACTEROID07-289</name>
</gene>
<dbReference type="Gene3D" id="3.30.70.1320">
    <property type="entry name" value="Multidrug efflux transporter AcrB pore domain like"/>
    <property type="match status" value="1"/>
</dbReference>
<keyword evidence="1" id="KW-1133">Transmembrane helix</keyword>
<keyword evidence="1" id="KW-0812">Transmembrane</keyword>
<dbReference type="GO" id="GO:0005886">
    <property type="term" value="C:plasma membrane"/>
    <property type="evidence" value="ECO:0007669"/>
    <property type="project" value="TreeGrafter"/>
</dbReference>
<dbReference type="InterPro" id="IPR027463">
    <property type="entry name" value="AcrB_DN_DC_subdom"/>
</dbReference>
<dbReference type="Gene3D" id="1.20.1640.10">
    <property type="entry name" value="Multidrug efflux transporter AcrB transmembrane domain"/>
    <property type="match status" value="2"/>
</dbReference>
<feature type="non-terminal residue" evidence="2">
    <location>
        <position position="1"/>
    </location>
</feature>
<sequence length="911" mass="101753">AKQQINARIAEIRNLLPPGTQIHIEKMNPSILPVEGYSLEGNRSPVELRLLALYTVKPYLEQITGIREVGIMGGKIKEYQLLLNIEKMSRLGITPQMVKNVLMQTNFIRSNGYVDDYRRLYLSLTNANIKNLRALQNTVIKSTSKGVIRVKDFAKVQIGEQRQYVRIKANGKNVPLIAVVKQPDANLMAIDRQVQKKIKALNDHILPKGVIIRPYYNQSSFVGDAIKSIRDVLWIGLLLAIFVTIAFLRSLKSSFIILLSVPLSLAFALVLLYAFGFDFNIMTLGAMAAAIALVIDDSVVIVEQIHRTHEENPDEDFKKVVPKAIKYLFPAMVGSSLSTIVIFLPFGIMSGVAGAYFNIMTQTMIITLTASFFVTWIGLPVFYLVFFPKMKLKHHKSAGLKKRNWVGYVIHRPIISIILVLASLTTMYFIFPNLPSGFLPKMDEGSIVLDFVSPPGTTLKETEKMLEKIDNILATIPEVESYSRRAGTQMGFFITEPNTGDYLIQLKKKRKRTTTEVSDEIRKRVEKAVPGLRVDFGQVITDMLGDLMSSVQPIDVKIFGDNEKIIHNYSKKVAALVKKVRGTADVFNGIVIAGPEIQVIPQTARLKQYHLTPQALQFQMQTRTDGSVVGAIQDPMQFTNVRMIYPDRDSIGIRALEKGKLFLPNGRLIPMKGLATVRTLKGVAEIDRENLKKVGYVTARLNKRDLGSTLKAIQKTIREHIHLPPGYTIEYGGAYQQQQQAFRELELILFLAVLLVFTVILFLFRKLRVALLIIFLTLLGPTGSALLLYFLHIPLNVGSYVGIIMIVGIVGEASIFTYLQYNEERKKGLSVDDSIIYSISIRLRPKLMTALGAIFALLPLAMGIGTGAQMNQPLAVAVIGGLLMALPVLLIALPTFLRMIEKDDKKLEKAG</sequence>
<feature type="transmembrane region" description="Helical" evidence="1">
    <location>
        <begin position="255"/>
        <end position="275"/>
    </location>
</feature>
<dbReference type="Pfam" id="PF00873">
    <property type="entry name" value="ACR_tran"/>
    <property type="match status" value="1"/>
</dbReference>
<dbReference type="SUPFAM" id="SSF82693">
    <property type="entry name" value="Multidrug efflux transporter AcrB pore domain, PN1, PN2, PC1 and PC2 subdomains"/>
    <property type="match status" value="2"/>
</dbReference>
<feature type="transmembrane region" description="Helical" evidence="1">
    <location>
        <begin position="797"/>
        <end position="819"/>
    </location>
</feature>
<feature type="transmembrane region" description="Helical" evidence="1">
    <location>
        <begin position="847"/>
        <end position="868"/>
    </location>
</feature>
<protein>
    <submittedName>
        <fullName evidence="2">Cobalt-zinc-cadmium resistance protein CzcA Cation efflux system protein CusA</fullName>
    </submittedName>
</protein>
<accession>A0A3B0VD83</accession>
<dbReference type="Gene3D" id="3.30.70.1440">
    <property type="entry name" value="Multidrug efflux transporter AcrB pore domain"/>
    <property type="match status" value="1"/>
</dbReference>
<evidence type="ECO:0000256" key="1">
    <source>
        <dbReference type="SAM" id="Phobius"/>
    </source>
</evidence>
<dbReference type="SUPFAM" id="SSF82714">
    <property type="entry name" value="Multidrug efflux transporter AcrB TolC docking domain, DN and DC subdomains"/>
    <property type="match status" value="2"/>
</dbReference>
<dbReference type="Gene3D" id="3.30.70.1430">
    <property type="entry name" value="Multidrug efflux transporter AcrB pore domain"/>
    <property type="match status" value="2"/>
</dbReference>
<dbReference type="GO" id="GO:0042910">
    <property type="term" value="F:xenobiotic transmembrane transporter activity"/>
    <property type="evidence" value="ECO:0007669"/>
    <property type="project" value="TreeGrafter"/>
</dbReference>
<dbReference type="Gene3D" id="3.30.2090.10">
    <property type="entry name" value="Multidrug efflux transporter AcrB TolC docking domain, DN and DC subdomains"/>
    <property type="match status" value="2"/>
</dbReference>
<dbReference type="AlphaFoldDB" id="A0A3B0VD83"/>
<proteinExistence type="predicted"/>
<feature type="transmembrane region" description="Helical" evidence="1">
    <location>
        <begin position="408"/>
        <end position="431"/>
    </location>
</feature>
<dbReference type="PANTHER" id="PTHR32063:SF24">
    <property type="entry name" value="CATION EFFLUX SYSTEM (ACRB_ACRD_ACRF FAMILY)"/>
    <property type="match status" value="1"/>
</dbReference>
<feature type="transmembrane region" description="Helical" evidence="1">
    <location>
        <begin position="232"/>
        <end position="248"/>
    </location>
</feature>
<reference evidence="2" key="1">
    <citation type="submission" date="2018-06" db="EMBL/GenBank/DDBJ databases">
        <authorList>
            <person name="Zhirakovskaya E."/>
        </authorList>
    </citation>
    <scope>NUCLEOTIDE SEQUENCE</scope>
</reference>
<feature type="transmembrane region" description="Helical" evidence="1">
    <location>
        <begin position="874"/>
        <end position="897"/>
    </location>
</feature>